<keyword evidence="3" id="KW-1003">Cell membrane</keyword>
<evidence type="ECO:0000256" key="5">
    <source>
        <dbReference type="ARBA" id="ARBA00022692"/>
    </source>
</evidence>
<evidence type="ECO:0000256" key="7">
    <source>
        <dbReference type="ARBA" id="ARBA00023136"/>
    </source>
</evidence>
<reference evidence="10" key="1">
    <citation type="submission" date="2020-10" db="EMBL/GenBank/DDBJ databases">
        <title>Taxonomic study of unclassified bacteria belonging to the class Ktedonobacteria.</title>
        <authorList>
            <person name="Yabe S."/>
            <person name="Wang C.M."/>
            <person name="Zheng Y."/>
            <person name="Sakai Y."/>
            <person name="Cavaletti L."/>
            <person name="Monciardini P."/>
            <person name="Donadio S."/>
        </authorList>
    </citation>
    <scope>NUCLEOTIDE SEQUENCE</scope>
    <source>
        <strain evidence="10">ID150040</strain>
    </source>
</reference>
<keyword evidence="6 8" id="KW-1133">Transmembrane helix</keyword>
<organism evidence="10 11">
    <name type="scientific">Reticulibacter mediterranei</name>
    <dbReference type="NCBI Taxonomy" id="2778369"/>
    <lineage>
        <taxon>Bacteria</taxon>
        <taxon>Bacillati</taxon>
        <taxon>Chloroflexota</taxon>
        <taxon>Ktedonobacteria</taxon>
        <taxon>Ktedonobacterales</taxon>
        <taxon>Reticulibacteraceae</taxon>
        <taxon>Reticulibacter</taxon>
    </lineage>
</organism>
<feature type="transmembrane region" description="Helical" evidence="8">
    <location>
        <begin position="110"/>
        <end position="131"/>
    </location>
</feature>
<dbReference type="GO" id="GO:0055085">
    <property type="term" value="P:transmembrane transport"/>
    <property type="evidence" value="ECO:0007669"/>
    <property type="project" value="InterPro"/>
</dbReference>
<feature type="transmembrane region" description="Helical" evidence="8">
    <location>
        <begin position="263"/>
        <end position="284"/>
    </location>
</feature>
<feature type="transmembrane region" description="Helical" evidence="8">
    <location>
        <begin position="137"/>
        <end position="158"/>
    </location>
</feature>
<dbReference type="CDD" id="cd06261">
    <property type="entry name" value="TM_PBP2"/>
    <property type="match status" value="1"/>
</dbReference>
<keyword evidence="4" id="KW-0997">Cell inner membrane</keyword>
<dbReference type="InterPro" id="IPR000515">
    <property type="entry name" value="MetI-like"/>
</dbReference>
<dbReference type="Pfam" id="PF00528">
    <property type="entry name" value="BPD_transp_1"/>
    <property type="match status" value="1"/>
</dbReference>
<keyword evidence="7 8" id="KW-0472">Membrane</keyword>
<evidence type="ECO:0000256" key="8">
    <source>
        <dbReference type="RuleBase" id="RU363032"/>
    </source>
</evidence>
<feature type="transmembrane region" description="Helical" evidence="8">
    <location>
        <begin position="165"/>
        <end position="182"/>
    </location>
</feature>
<keyword evidence="2 8" id="KW-0813">Transport</keyword>
<keyword evidence="11" id="KW-1185">Reference proteome</keyword>
<dbReference type="RefSeq" id="WP_220202717.1">
    <property type="nucleotide sequence ID" value="NZ_BNJK01000001.1"/>
</dbReference>
<dbReference type="SUPFAM" id="SSF161098">
    <property type="entry name" value="MetI-like"/>
    <property type="match status" value="1"/>
</dbReference>
<dbReference type="InterPro" id="IPR035906">
    <property type="entry name" value="MetI-like_sf"/>
</dbReference>
<dbReference type="PANTHER" id="PTHR43357">
    <property type="entry name" value="INNER MEMBRANE ABC TRANSPORTER PERMEASE PROTEIN YDCV"/>
    <property type="match status" value="1"/>
</dbReference>
<comment type="subcellular location">
    <subcellularLocation>
        <location evidence="1">Cell inner membrane</location>
        <topology evidence="1">Multi-pass membrane protein</topology>
    </subcellularLocation>
    <subcellularLocation>
        <location evidence="8">Cell membrane</location>
        <topology evidence="8">Multi-pass membrane protein</topology>
    </subcellularLocation>
</comment>
<name>A0A8J3N214_9CHLR</name>
<proteinExistence type="inferred from homology"/>
<dbReference type="Proteomes" id="UP000597444">
    <property type="component" value="Unassembled WGS sequence"/>
</dbReference>
<protein>
    <submittedName>
        <fullName evidence="10">Spermidine/putrescine ABC transporter permease</fullName>
    </submittedName>
</protein>
<gene>
    <name evidence="10" type="ORF">KSF_018950</name>
</gene>
<evidence type="ECO:0000256" key="6">
    <source>
        <dbReference type="ARBA" id="ARBA00022989"/>
    </source>
</evidence>
<dbReference type="Gene3D" id="1.10.3720.10">
    <property type="entry name" value="MetI-like"/>
    <property type="match status" value="1"/>
</dbReference>
<evidence type="ECO:0000256" key="3">
    <source>
        <dbReference type="ARBA" id="ARBA00022475"/>
    </source>
</evidence>
<dbReference type="AlphaFoldDB" id="A0A8J3N214"/>
<keyword evidence="5 8" id="KW-0812">Transmembrane</keyword>
<feature type="transmembrane region" description="Helical" evidence="8">
    <location>
        <begin position="75"/>
        <end position="98"/>
    </location>
</feature>
<feature type="transmembrane region" description="Helical" evidence="8">
    <location>
        <begin position="209"/>
        <end position="229"/>
    </location>
</feature>
<dbReference type="GO" id="GO:0005886">
    <property type="term" value="C:plasma membrane"/>
    <property type="evidence" value="ECO:0007669"/>
    <property type="project" value="UniProtKB-SubCell"/>
</dbReference>
<sequence>MSSEIVVPAQQTEAQKKRRSSSSAVALDMIALLLVMLYLLIPLAATLVFGLSGPNGFDLSIYSSVLSDADFSKTLFFSLGLALTAMMLAIVLVTPTAYWVQLRIPQARPLLDFLSLVPFAVPAILMSLGLLEVYNSPNLLVSILSFGLVPLLSGPPFVLANSPQLLVCAYVVISLPFVYRPIENNLRAINARVLTEAASSLGSSWWRTFLTVILPNIWPGVISAALLTFSTAMGEFTLAQLFGIYTFPIYLNQIGQSDAHKAALLTILSFAFTLVCVLGIILLARRQPGGQRADVEIAAAK</sequence>
<evidence type="ECO:0000313" key="11">
    <source>
        <dbReference type="Proteomes" id="UP000597444"/>
    </source>
</evidence>
<dbReference type="EMBL" id="BNJK01000001">
    <property type="protein sequence ID" value="GHO91847.1"/>
    <property type="molecule type" value="Genomic_DNA"/>
</dbReference>
<evidence type="ECO:0000259" key="9">
    <source>
        <dbReference type="PROSITE" id="PS50928"/>
    </source>
</evidence>
<feature type="domain" description="ABC transmembrane type-1" evidence="9">
    <location>
        <begin position="75"/>
        <end position="283"/>
    </location>
</feature>
<dbReference type="PROSITE" id="PS50928">
    <property type="entry name" value="ABC_TM1"/>
    <property type="match status" value="1"/>
</dbReference>
<accession>A0A8J3N214</accession>
<evidence type="ECO:0000256" key="1">
    <source>
        <dbReference type="ARBA" id="ARBA00004429"/>
    </source>
</evidence>
<evidence type="ECO:0000256" key="4">
    <source>
        <dbReference type="ARBA" id="ARBA00022519"/>
    </source>
</evidence>
<evidence type="ECO:0000256" key="2">
    <source>
        <dbReference type="ARBA" id="ARBA00022448"/>
    </source>
</evidence>
<comment type="similarity">
    <text evidence="8">Belongs to the binding-protein-dependent transport system permease family.</text>
</comment>
<comment type="caution">
    <text evidence="10">The sequence shown here is derived from an EMBL/GenBank/DDBJ whole genome shotgun (WGS) entry which is preliminary data.</text>
</comment>
<dbReference type="PANTHER" id="PTHR43357:SF4">
    <property type="entry name" value="INNER MEMBRANE ABC TRANSPORTER PERMEASE PROTEIN YDCV"/>
    <property type="match status" value="1"/>
</dbReference>
<feature type="transmembrane region" description="Helical" evidence="8">
    <location>
        <begin position="25"/>
        <end position="49"/>
    </location>
</feature>
<evidence type="ECO:0000313" key="10">
    <source>
        <dbReference type="EMBL" id="GHO91847.1"/>
    </source>
</evidence>